<dbReference type="HOGENOM" id="CLU_2309035_0_0_1"/>
<evidence type="ECO:0000313" key="3">
    <source>
        <dbReference type="Proteomes" id="UP000015101"/>
    </source>
</evidence>
<dbReference type="KEGG" id="hro:HELRODRAFT_181557"/>
<reference evidence="1 3" key="2">
    <citation type="journal article" date="2013" name="Nature">
        <title>Insights into bilaterian evolution from three spiralian genomes.</title>
        <authorList>
            <person name="Simakov O."/>
            <person name="Marletaz F."/>
            <person name="Cho S.J."/>
            <person name="Edsinger-Gonzales E."/>
            <person name="Havlak P."/>
            <person name="Hellsten U."/>
            <person name="Kuo D.H."/>
            <person name="Larsson T."/>
            <person name="Lv J."/>
            <person name="Arendt D."/>
            <person name="Savage R."/>
            <person name="Osoegawa K."/>
            <person name="de Jong P."/>
            <person name="Grimwood J."/>
            <person name="Chapman J.A."/>
            <person name="Shapiro H."/>
            <person name="Aerts A."/>
            <person name="Otillar R.P."/>
            <person name="Terry A.Y."/>
            <person name="Boore J.L."/>
            <person name="Grigoriev I.V."/>
            <person name="Lindberg D.R."/>
            <person name="Seaver E.C."/>
            <person name="Weisblat D.A."/>
            <person name="Putnam N.H."/>
            <person name="Rokhsar D.S."/>
        </authorList>
    </citation>
    <scope>NUCLEOTIDE SEQUENCE</scope>
</reference>
<proteinExistence type="predicted"/>
<gene>
    <name evidence="2" type="primary">20208138</name>
    <name evidence="1" type="ORF">HELRODRAFT_181557</name>
</gene>
<dbReference type="RefSeq" id="XP_009029592.1">
    <property type="nucleotide sequence ID" value="XM_009031344.1"/>
</dbReference>
<dbReference type="InParanoid" id="T1FH39"/>
<dbReference type="EMBL" id="AMQM01007645">
    <property type="status" value="NOT_ANNOTATED_CDS"/>
    <property type="molecule type" value="Genomic_DNA"/>
</dbReference>
<dbReference type="CTD" id="20208138"/>
<evidence type="ECO:0000313" key="2">
    <source>
        <dbReference type="EnsemblMetazoa" id="HelroP181557"/>
    </source>
</evidence>
<accession>T1FH39</accession>
<reference evidence="3" key="1">
    <citation type="submission" date="2012-12" db="EMBL/GenBank/DDBJ databases">
        <authorList>
            <person name="Hellsten U."/>
            <person name="Grimwood J."/>
            <person name="Chapman J.A."/>
            <person name="Shapiro H."/>
            <person name="Aerts A."/>
            <person name="Otillar R.P."/>
            <person name="Terry A.Y."/>
            <person name="Boore J.L."/>
            <person name="Simakov O."/>
            <person name="Marletaz F."/>
            <person name="Cho S.-J."/>
            <person name="Edsinger-Gonzales E."/>
            <person name="Havlak P."/>
            <person name="Kuo D.-H."/>
            <person name="Larsson T."/>
            <person name="Lv J."/>
            <person name="Arendt D."/>
            <person name="Savage R."/>
            <person name="Osoegawa K."/>
            <person name="de Jong P."/>
            <person name="Lindberg D.R."/>
            <person name="Seaver E.C."/>
            <person name="Weisblat D.A."/>
            <person name="Putnam N.H."/>
            <person name="Grigoriev I.V."/>
            <person name="Rokhsar D.S."/>
        </authorList>
    </citation>
    <scope>NUCLEOTIDE SEQUENCE</scope>
</reference>
<protein>
    <submittedName>
        <fullName evidence="1 2">Uncharacterized protein</fullName>
    </submittedName>
</protein>
<dbReference type="GeneID" id="20208138"/>
<dbReference type="EMBL" id="KB097650">
    <property type="protein sequence ID" value="ESN92358.1"/>
    <property type="molecule type" value="Genomic_DNA"/>
</dbReference>
<organism evidence="2 3">
    <name type="scientific">Helobdella robusta</name>
    <name type="common">Californian leech</name>
    <dbReference type="NCBI Taxonomy" id="6412"/>
    <lineage>
        <taxon>Eukaryota</taxon>
        <taxon>Metazoa</taxon>
        <taxon>Spiralia</taxon>
        <taxon>Lophotrochozoa</taxon>
        <taxon>Annelida</taxon>
        <taxon>Clitellata</taxon>
        <taxon>Hirudinea</taxon>
        <taxon>Rhynchobdellida</taxon>
        <taxon>Glossiphoniidae</taxon>
        <taxon>Helobdella</taxon>
    </lineage>
</organism>
<dbReference type="AlphaFoldDB" id="T1FH39"/>
<reference evidence="2" key="3">
    <citation type="submission" date="2015-06" db="UniProtKB">
        <authorList>
            <consortium name="EnsemblMetazoa"/>
        </authorList>
    </citation>
    <scope>IDENTIFICATION</scope>
</reference>
<name>T1FH39_HELRO</name>
<keyword evidence="3" id="KW-1185">Reference proteome</keyword>
<evidence type="ECO:0000313" key="1">
    <source>
        <dbReference type="EMBL" id="ESN92358.1"/>
    </source>
</evidence>
<dbReference type="Proteomes" id="UP000015101">
    <property type="component" value="Unassembled WGS sequence"/>
</dbReference>
<dbReference type="EMBL" id="AMQM01007646">
    <property type="status" value="NOT_ANNOTATED_CDS"/>
    <property type="molecule type" value="Genomic_DNA"/>
</dbReference>
<sequence length="100" mass="11441">MVDVEVVEILDVVIFHWRSELTRIDHGDDLVSVATSRLLLFSMEQNVFCLLLLNETKVALNPRLTAISRDTIRQYEISAAFSMSFIYLFANIGMTGRTCR</sequence>
<dbReference type="EnsemblMetazoa" id="HelroT181557">
    <property type="protein sequence ID" value="HelroP181557"/>
    <property type="gene ID" value="HelroG181557"/>
</dbReference>